<dbReference type="GO" id="GO:0034194">
    <property type="term" value="P:D-galactonate catabolic process"/>
    <property type="evidence" value="ECO:0007669"/>
    <property type="project" value="InterPro"/>
</dbReference>
<evidence type="ECO:0000313" key="1">
    <source>
        <dbReference type="EMBL" id="PMQ18687.1"/>
    </source>
</evidence>
<evidence type="ECO:0000313" key="2">
    <source>
        <dbReference type="Proteomes" id="UP000235739"/>
    </source>
</evidence>
<dbReference type="Proteomes" id="UP000235739">
    <property type="component" value="Unassembled WGS sequence"/>
</dbReference>
<name>A0A2N7RXS9_9MICC</name>
<dbReference type="EMBL" id="PNQX01000004">
    <property type="protein sequence ID" value="PMQ18687.1"/>
    <property type="molecule type" value="Genomic_DNA"/>
</dbReference>
<keyword evidence="1" id="KW-0808">Transferase</keyword>
<protein>
    <submittedName>
        <fullName evidence="1">2-dehydro-3-deoxygalactonokinase</fullName>
    </submittedName>
</protein>
<dbReference type="Gene3D" id="3.30.420.310">
    <property type="entry name" value="2-keto-3-deoxy-galactonokinase, C-terminal domain"/>
    <property type="match status" value="1"/>
</dbReference>
<dbReference type="InterPro" id="IPR042257">
    <property type="entry name" value="DGOK_C"/>
</dbReference>
<sequence>MFLGMKRSKYFIPLYTTPFELLGYLRHYSDVKGSTAERSCAVHEMKTGVMTNIAEAQLIALDWGTTSARAYLMGADGHIVAERSAALGIMQVASKAQAETQSLDEAFKATLTELCGDWLDNFENVPVIACGMVGSQQGWTEAAYRPVPANLADPAFELASVEIAPGRTMQIIPGVLDLKELPDVMRGEETQILGAIDLAALNADDSEEQLFLLPGTHSKWVKVSGRTITEFCTSMTGETFALLSTQSILSKLIEPAPSANWSAFERGVKVSQSGEGAADLMLTAFSARTLVLTERLEKNEVSNYLSGLMIGAEICSVLGKQATNDALSLTICGNKELSSRYTRALNIFGIDQVRELQGTAPRGIWAVASAQGLLQTPSV</sequence>
<dbReference type="InterPro" id="IPR042258">
    <property type="entry name" value="DGOK_N"/>
</dbReference>
<reference evidence="1 2" key="1">
    <citation type="journal article" date="2017" name="Elife">
        <title>Extensive horizontal gene transfer in cheese-associated bacteria.</title>
        <authorList>
            <person name="Bonham K.S."/>
            <person name="Wolfe B.E."/>
            <person name="Dutton R.J."/>
        </authorList>
    </citation>
    <scope>NUCLEOTIDE SEQUENCE [LARGE SCALE GENOMIC DNA]</scope>
    <source>
        <strain evidence="1 2">JB182</strain>
    </source>
</reference>
<gene>
    <name evidence="1" type="ORF">CIK84_18000</name>
</gene>
<keyword evidence="1" id="KW-0418">Kinase</keyword>
<dbReference type="GO" id="GO:0008671">
    <property type="term" value="F:2-dehydro-3-deoxygalactonokinase activity"/>
    <property type="evidence" value="ECO:0007669"/>
    <property type="project" value="InterPro"/>
</dbReference>
<organism evidence="1 2">
    <name type="scientific">Glutamicibacter arilaitensis</name>
    <dbReference type="NCBI Taxonomy" id="256701"/>
    <lineage>
        <taxon>Bacteria</taxon>
        <taxon>Bacillati</taxon>
        <taxon>Actinomycetota</taxon>
        <taxon>Actinomycetes</taxon>
        <taxon>Micrococcales</taxon>
        <taxon>Micrococcaceae</taxon>
        <taxon>Glutamicibacter</taxon>
    </lineage>
</organism>
<accession>A0A2N7RXS9</accession>
<dbReference type="Pfam" id="PF05035">
    <property type="entry name" value="DGOK"/>
    <property type="match status" value="1"/>
</dbReference>
<comment type="caution">
    <text evidence="1">The sequence shown here is derived from an EMBL/GenBank/DDBJ whole genome shotgun (WGS) entry which is preliminary data.</text>
</comment>
<dbReference type="Gene3D" id="3.30.420.300">
    <property type="entry name" value="2-keto-3-deoxy-galactonokinase, substrate binding domain"/>
    <property type="match status" value="1"/>
</dbReference>
<proteinExistence type="predicted"/>
<dbReference type="CDD" id="cd24012">
    <property type="entry name" value="ASKHA_NBD_KDGal-kinase"/>
    <property type="match status" value="1"/>
</dbReference>
<dbReference type="AlphaFoldDB" id="A0A2N7RXS9"/>
<dbReference type="InterPro" id="IPR007729">
    <property type="entry name" value="DGOK"/>
</dbReference>